<gene>
    <name evidence="2" type="ORF">PLEPLA_LOCUS41857</name>
</gene>
<feature type="non-terminal residue" evidence="2">
    <location>
        <position position="1"/>
    </location>
</feature>
<comment type="caution">
    <text evidence="2">The sequence shown here is derived from an EMBL/GenBank/DDBJ whole genome shotgun (WGS) entry which is preliminary data.</text>
</comment>
<dbReference type="EMBL" id="CADEAL010004199">
    <property type="protein sequence ID" value="CAB1454095.1"/>
    <property type="molecule type" value="Genomic_DNA"/>
</dbReference>
<accession>A0A9N7Z7H7</accession>
<organism evidence="2 3">
    <name type="scientific">Pleuronectes platessa</name>
    <name type="common">European plaice</name>
    <dbReference type="NCBI Taxonomy" id="8262"/>
    <lineage>
        <taxon>Eukaryota</taxon>
        <taxon>Metazoa</taxon>
        <taxon>Chordata</taxon>
        <taxon>Craniata</taxon>
        <taxon>Vertebrata</taxon>
        <taxon>Euteleostomi</taxon>
        <taxon>Actinopterygii</taxon>
        <taxon>Neopterygii</taxon>
        <taxon>Teleostei</taxon>
        <taxon>Neoteleostei</taxon>
        <taxon>Acanthomorphata</taxon>
        <taxon>Carangaria</taxon>
        <taxon>Pleuronectiformes</taxon>
        <taxon>Pleuronectoidei</taxon>
        <taxon>Pleuronectidae</taxon>
        <taxon>Pleuronectes</taxon>
    </lineage>
</organism>
<protein>
    <submittedName>
        <fullName evidence="2">Uncharacterized protein</fullName>
    </submittedName>
</protein>
<proteinExistence type="predicted"/>
<dbReference type="AlphaFoldDB" id="A0A9N7Z7H7"/>
<reference evidence="2" key="1">
    <citation type="submission" date="2020-03" db="EMBL/GenBank/DDBJ databases">
        <authorList>
            <person name="Weist P."/>
        </authorList>
    </citation>
    <scope>NUCLEOTIDE SEQUENCE</scope>
</reference>
<sequence>VEIPAAARYSRPSCVTSHRVGGGIHSIVAAGLPNLWGPPACFLAHSDTNCGPKQWPCYVLCMLVTGLTVSLHSPAGSRLFSTIRTGGFSLYLNNGLGSPARRTRVPRQAIRVEAIRVQLHIHTSCLPTGQAQYRRVLLRVVVKRCKTPHYHPRRQAREAGCKTREMREPKTIGNPPPPLHPHFVQPIPVDSCARREETKSKALIIGKQRLSARLW</sequence>
<feature type="region of interest" description="Disordered" evidence="1">
    <location>
        <begin position="153"/>
        <end position="183"/>
    </location>
</feature>
<evidence type="ECO:0000256" key="1">
    <source>
        <dbReference type="SAM" id="MobiDB-lite"/>
    </source>
</evidence>
<keyword evidence="3" id="KW-1185">Reference proteome</keyword>
<evidence type="ECO:0000313" key="2">
    <source>
        <dbReference type="EMBL" id="CAB1454095.1"/>
    </source>
</evidence>
<evidence type="ECO:0000313" key="3">
    <source>
        <dbReference type="Proteomes" id="UP001153269"/>
    </source>
</evidence>
<feature type="compositionally biased region" description="Basic and acidic residues" evidence="1">
    <location>
        <begin position="155"/>
        <end position="170"/>
    </location>
</feature>
<name>A0A9N7Z7H7_PLEPL</name>
<dbReference type="Proteomes" id="UP001153269">
    <property type="component" value="Unassembled WGS sequence"/>
</dbReference>